<evidence type="ECO:0000313" key="2">
    <source>
        <dbReference type="Proteomes" id="UP000197138"/>
    </source>
</evidence>
<dbReference type="Proteomes" id="UP000197138">
    <property type="component" value="Unassembled WGS sequence"/>
</dbReference>
<name>A0A218W937_PUNGR</name>
<dbReference type="EMBL" id="MTKT01004939">
    <property type="protein sequence ID" value="OWM68850.1"/>
    <property type="molecule type" value="Genomic_DNA"/>
</dbReference>
<reference evidence="2" key="1">
    <citation type="journal article" date="2017" name="Plant J.">
        <title>The pomegranate (Punica granatum L.) genome and the genomics of punicalagin biosynthesis.</title>
        <authorList>
            <person name="Qin G."/>
            <person name="Xu C."/>
            <person name="Ming R."/>
            <person name="Tang H."/>
            <person name="Guyot R."/>
            <person name="Kramer E.M."/>
            <person name="Hu Y."/>
            <person name="Yi X."/>
            <person name="Qi Y."/>
            <person name="Xu X."/>
            <person name="Gao Z."/>
            <person name="Pan H."/>
            <person name="Jian J."/>
            <person name="Tian Y."/>
            <person name="Yue Z."/>
            <person name="Xu Y."/>
        </authorList>
    </citation>
    <scope>NUCLEOTIDE SEQUENCE [LARGE SCALE GENOMIC DNA]</scope>
    <source>
        <strain evidence="2">cv. Dabenzi</strain>
    </source>
</reference>
<comment type="caution">
    <text evidence="1">The sequence shown here is derived from an EMBL/GenBank/DDBJ whole genome shotgun (WGS) entry which is preliminary data.</text>
</comment>
<gene>
    <name evidence="1" type="ORF">CDL15_Pgr025037</name>
</gene>
<evidence type="ECO:0000313" key="1">
    <source>
        <dbReference type="EMBL" id="OWM68850.1"/>
    </source>
</evidence>
<organism evidence="1 2">
    <name type="scientific">Punica granatum</name>
    <name type="common">Pomegranate</name>
    <dbReference type="NCBI Taxonomy" id="22663"/>
    <lineage>
        <taxon>Eukaryota</taxon>
        <taxon>Viridiplantae</taxon>
        <taxon>Streptophyta</taxon>
        <taxon>Embryophyta</taxon>
        <taxon>Tracheophyta</taxon>
        <taxon>Spermatophyta</taxon>
        <taxon>Magnoliopsida</taxon>
        <taxon>eudicotyledons</taxon>
        <taxon>Gunneridae</taxon>
        <taxon>Pentapetalae</taxon>
        <taxon>rosids</taxon>
        <taxon>malvids</taxon>
        <taxon>Myrtales</taxon>
        <taxon>Lythraceae</taxon>
        <taxon>Punica</taxon>
    </lineage>
</organism>
<accession>A0A218W937</accession>
<proteinExistence type="predicted"/>
<dbReference type="AlphaFoldDB" id="A0A218W937"/>
<protein>
    <submittedName>
        <fullName evidence="1">Uncharacterized protein</fullName>
    </submittedName>
</protein>
<sequence>MGRQFFLDQWNCGVMISRAKVISGNTAQAWAIFVQLDLVRFIAAHKPVIAARKILLSLIKGRDLDDFEGARNKLKELAAEKSVNVNTNESRVGFRGARRVGCNPVNDPSPSNGTVRDEEIKVAFFVVISFSICSALCPTPNNSEPEVTTKSFNPVRSFRADQVM</sequence>